<dbReference type="InterPro" id="IPR000719">
    <property type="entry name" value="Prot_kinase_dom"/>
</dbReference>
<evidence type="ECO:0000256" key="4">
    <source>
        <dbReference type="ARBA" id="ARBA00022840"/>
    </source>
</evidence>
<gene>
    <name evidence="9" type="ORF">SAMN05216223_12512</name>
</gene>
<sequence>MGVERGELIAGRYELSKRLGRGGMGEVWAARDRALHRDIAIKLLDLDGAGHPELSRRFEREGVAAAQINHPNVVALYDRGVHEDMLFLIMEKVEGRTLAEHIHAERPLSLARALEIAGGISTALAAAHQADVIHYDIKPHNVMLTPDGHVKVLDFGIAGFVQAAFSVARSSQLTPAGTVEYGAPEQFLTERGDERSDLYALGGVLFAMLTRQPPFTGHSALAVVRRKLDEEAPRLDALRPDLPAVVTALVTELLQRDPDRRPQAARQVQERLQRLRAALDPADEGTSNLPTTKVSPPLDPRTNNGTRQPAGTEGPFTITWTERLATYADIRPLRVRVAWFATLLAVCVAGTLLTLGLTFAVNSGWLVATMFLVIGVLLFLATLVGARSTLNARRTWSLQIGPQGIRTGGPGGPEIQWKQVKTYAIDAVLSGTGTYRAAAGIHIRFTRDMRSKLYPPAGWAFPQPAAIRNRLVPVCVLGPMTDQQQASLRAALDRYGHGKSDTEAWGE</sequence>
<dbReference type="RefSeq" id="WP_103890221.1">
    <property type="nucleotide sequence ID" value="NZ_FNVU01000025.1"/>
</dbReference>
<keyword evidence="1" id="KW-0808">Transferase</keyword>
<name>A0A1H6E309_9ACTN</name>
<evidence type="ECO:0000256" key="6">
    <source>
        <dbReference type="SAM" id="MobiDB-lite"/>
    </source>
</evidence>
<dbReference type="SUPFAM" id="SSF56112">
    <property type="entry name" value="Protein kinase-like (PK-like)"/>
    <property type="match status" value="1"/>
</dbReference>
<keyword evidence="2 5" id="KW-0547">Nucleotide-binding</keyword>
<keyword evidence="4 5" id="KW-0067">ATP-binding</keyword>
<dbReference type="InterPro" id="IPR017441">
    <property type="entry name" value="Protein_kinase_ATP_BS"/>
</dbReference>
<dbReference type="GO" id="GO:0004674">
    <property type="term" value="F:protein serine/threonine kinase activity"/>
    <property type="evidence" value="ECO:0007669"/>
    <property type="project" value="UniProtKB-KW"/>
</dbReference>
<evidence type="ECO:0000256" key="2">
    <source>
        <dbReference type="ARBA" id="ARBA00022741"/>
    </source>
</evidence>
<evidence type="ECO:0000313" key="9">
    <source>
        <dbReference type="EMBL" id="SEG92012.1"/>
    </source>
</evidence>
<dbReference type="Pfam" id="PF00069">
    <property type="entry name" value="Pkinase"/>
    <property type="match status" value="1"/>
</dbReference>
<dbReference type="EMBL" id="FNVU01000025">
    <property type="protein sequence ID" value="SEG92012.1"/>
    <property type="molecule type" value="Genomic_DNA"/>
</dbReference>
<keyword evidence="7" id="KW-1133">Transmembrane helix</keyword>
<evidence type="ECO:0000256" key="3">
    <source>
        <dbReference type="ARBA" id="ARBA00022777"/>
    </source>
</evidence>
<feature type="transmembrane region" description="Helical" evidence="7">
    <location>
        <begin position="365"/>
        <end position="386"/>
    </location>
</feature>
<dbReference type="Proteomes" id="UP000236754">
    <property type="component" value="Unassembled WGS sequence"/>
</dbReference>
<dbReference type="CDD" id="cd14014">
    <property type="entry name" value="STKc_PknB_like"/>
    <property type="match status" value="1"/>
</dbReference>
<organism evidence="9 10">
    <name type="scientific">Actinacidiphila yanglinensis</name>
    <dbReference type="NCBI Taxonomy" id="310779"/>
    <lineage>
        <taxon>Bacteria</taxon>
        <taxon>Bacillati</taxon>
        <taxon>Actinomycetota</taxon>
        <taxon>Actinomycetes</taxon>
        <taxon>Kitasatosporales</taxon>
        <taxon>Streptomycetaceae</taxon>
        <taxon>Actinacidiphila</taxon>
    </lineage>
</organism>
<dbReference type="PROSITE" id="PS50011">
    <property type="entry name" value="PROTEIN_KINASE_DOM"/>
    <property type="match status" value="1"/>
</dbReference>
<dbReference type="AlphaFoldDB" id="A0A1H6E309"/>
<feature type="transmembrane region" description="Helical" evidence="7">
    <location>
        <begin position="337"/>
        <end position="359"/>
    </location>
</feature>
<proteinExistence type="predicted"/>
<dbReference type="PROSITE" id="PS00108">
    <property type="entry name" value="PROTEIN_KINASE_ST"/>
    <property type="match status" value="1"/>
</dbReference>
<dbReference type="Gene3D" id="3.30.200.20">
    <property type="entry name" value="Phosphorylase Kinase, domain 1"/>
    <property type="match status" value="1"/>
</dbReference>
<dbReference type="InterPro" id="IPR011009">
    <property type="entry name" value="Kinase-like_dom_sf"/>
</dbReference>
<dbReference type="SMART" id="SM00220">
    <property type="entry name" value="S_TKc"/>
    <property type="match status" value="1"/>
</dbReference>
<reference evidence="9 10" key="1">
    <citation type="submission" date="2016-10" db="EMBL/GenBank/DDBJ databases">
        <authorList>
            <person name="de Groot N.N."/>
        </authorList>
    </citation>
    <scope>NUCLEOTIDE SEQUENCE [LARGE SCALE GENOMIC DNA]</scope>
    <source>
        <strain evidence="9 10">CGMCC 4.2023</strain>
    </source>
</reference>
<feature type="region of interest" description="Disordered" evidence="6">
    <location>
        <begin position="279"/>
        <end position="314"/>
    </location>
</feature>
<dbReference type="OrthoDB" id="9762169at2"/>
<keyword evidence="7" id="KW-0812">Transmembrane</keyword>
<dbReference type="Gene3D" id="1.10.510.10">
    <property type="entry name" value="Transferase(Phosphotransferase) domain 1"/>
    <property type="match status" value="1"/>
</dbReference>
<protein>
    <submittedName>
        <fullName evidence="9">Serine/threonine protein kinase</fullName>
    </submittedName>
</protein>
<dbReference type="PANTHER" id="PTHR43289">
    <property type="entry name" value="MITOGEN-ACTIVATED PROTEIN KINASE KINASE KINASE 20-RELATED"/>
    <property type="match status" value="1"/>
</dbReference>
<evidence type="ECO:0000259" key="8">
    <source>
        <dbReference type="PROSITE" id="PS50011"/>
    </source>
</evidence>
<evidence type="ECO:0000256" key="5">
    <source>
        <dbReference type="PROSITE-ProRule" id="PRU10141"/>
    </source>
</evidence>
<evidence type="ECO:0000256" key="1">
    <source>
        <dbReference type="ARBA" id="ARBA00022679"/>
    </source>
</evidence>
<feature type="binding site" evidence="5">
    <location>
        <position position="42"/>
    </location>
    <ligand>
        <name>ATP</name>
        <dbReference type="ChEBI" id="CHEBI:30616"/>
    </ligand>
</feature>
<accession>A0A1H6E309</accession>
<evidence type="ECO:0000313" key="10">
    <source>
        <dbReference type="Proteomes" id="UP000236754"/>
    </source>
</evidence>
<keyword evidence="7" id="KW-0472">Membrane</keyword>
<keyword evidence="3 9" id="KW-0418">Kinase</keyword>
<dbReference type="GO" id="GO:0005524">
    <property type="term" value="F:ATP binding"/>
    <property type="evidence" value="ECO:0007669"/>
    <property type="project" value="UniProtKB-UniRule"/>
</dbReference>
<dbReference type="PANTHER" id="PTHR43289:SF34">
    <property type="entry name" value="SERINE_THREONINE-PROTEIN KINASE YBDM-RELATED"/>
    <property type="match status" value="1"/>
</dbReference>
<dbReference type="InterPro" id="IPR008271">
    <property type="entry name" value="Ser/Thr_kinase_AS"/>
</dbReference>
<dbReference type="PROSITE" id="PS00107">
    <property type="entry name" value="PROTEIN_KINASE_ATP"/>
    <property type="match status" value="1"/>
</dbReference>
<feature type="compositionally biased region" description="Polar residues" evidence="6">
    <location>
        <begin position="285"/>
        <end position="294"/>
    </location>
</feature>
<keyword evidence="9" id="KW-0723">Serine/threonine-protein kinase</keyword>
<evidence type="ECO:0000256" key="7">
    <source>
        <dbReference type="SAM" id="Phobius"/>
    </source>
</evidence>
<feature type="domain" description="Protein kinase" evidence="8">
    <location>
        <begin position="13"/>
        <end position="275"/>
    </location>
</feature>
<keyword evidence="10" id="KW-1185">Reference proteome</keyword>